<sequence>MALETYRLEVQGSETGLDADVYDDEEMIEESTHVSYEDFDAAATEGAAEVSKNEAVTADVTDVDIQVQRDGTAFTFELLGDRETLATIRVDDEE</sequence>
<evidence type="ECO:0008006" key="3">
    <source>
        <dbReference type="Google" id="ProtNLM"/>
    </source>
</evidence>
<proteinExistence type="predicted"/>
<dbReference type="RefSeq" id="WP_015322526.1">
    <property type="nucleotide sequence ID" value="NC_019974.1"/>
</dbReference>
<dbReference type="eggNOG" id="arCOG10326">
    <property type="taxonomic scope" value="Archaea"/>
</dbReference>
<organism evidence="1 2">
    <name type="scientific">Natronococcus occultus SP4</name>
    <dbReference type="NCBI Taxonomy" id="694430"/>
    <lineage>
        <taxon>Archaea</taxon>
        <taxon>Methanobacteriati</taxon>
        <taxon>Methanobacteriota</taxon>
        <taxon>Stenosarchaea group</taxon>
        <taxon>Halobacteria</taxon>
        <taxon>Halobacteriales</taxon>
        <taxon>Natrialbaceae</taxon>
        <taxon>Natronococcus</taxon>
    </lineage>
</organism>
<keyword evidence="2" id="KW-1185">Reference proteome</keyword>
<accession>L0K3Z8</accession>
<dbReference type="AlphaFoldDB" id="L0K3Z8"/>
<dbReference type="OrthoDB" id="313211at2157"/>
<reference evidence="1 2" key="1">
    <citation type="submission" date="2012-11" db="EMBL/GenBank/DDBJ databases">
        <title>FINISHED of Natronococcus occultus SP4, DSM 3396.</title>
        <authorList>
            <consortium name="DOE Joint Genome Institute"/>
            <person name="Eisen J."/>
            <person name="Huntemann M."/>
            <person name="Wei C.-L."/>
            <person name="Han J."/>
            <person name="Detter J.C."/>
            <person name="Han C."/>
            <person name="Tapia R."/>
            <person name="Chen A."/>
            <person name="Kyrpides N."/>
            <person name="Mavromatis K."/>
            <person name="Markowitz V."/>
            <person name="Szeto E."/>
            <person name="Ivanova N."/>
            <person name="Mikhailova N."/>
            <person name="Ovchinnikova G."/>
            <person name="Pagani I."/>
            <person name="Pati A."/>
            <person name="Goodwin L."/>
            <person name="Nordberg H.P."/>
            <person name="Cantor M.N."/>
            <person name="Hua S.X."/>
            <person name="Woyke T."/>
            <person name="Eisen J."/>
            <person name="Klenk H.-P."/>
            <person name="Klenk H.-P."/>
        </authorList>
    </citation>
    <scope>NUCLEOTIDE SEQUENCE [LARGE SCALE GENOMIC DNA]</scope>
    <source>
        <strain evidence="1 2">SP4</strain>
    </source>
</reference>
<dbReference type="Proteomes" id="UP000010878">
    <property type="component" value="Chromosome"/>
</dbReference>
<gene>
    <name evidence="1" type="ORF">Natoc_3357</name>
</gene>
<protein>
    <recommendedName>
        <fullName evidence="3">Halobacterial output domain-containing protein</fullName>
    </recommendedName>
</protein>
<dbReference type="STRING" id="694430.Natoc_3357"/>
<name>L0K3Z8_9EURY</name>
<evidence type="ECO:0000313" key="2">
    <source>
        <dbReference type="Proteomes" id="UP000010878"/>
    </source>
</evidence>
<dbReference type="HOGENOM" id="CLU_179745_0_0_2"/>
<dbReference type="GeneID" id="14401797"/>
<evidence type="ECO:0000313" key="1">
    <source>
        <dbReference type="EMBL" id="AGB39089.1"/>
    </source>
</evidence>
<dbReference type="KEGG" id="nou:Natoc_3357"/>
<dbReference type="EMBL" id="CP003929">
    <property type="protein sequence ID" value="AGB39089.1"/>
    <property type="molecule type" value="Genomic_DNA"/>
</dbReference>